<dbReference type="PANTHER" id="PTHR14659:SF1">
    <property type="entry name" value="ALPHA- AND GAMMA-ADAPTIN-BINDING PROTEIN P34"/>
    <property type="match status" value="1"/>
</dbReference>
<reference evidence="2 3" key="1">
    <citation type="submission" date="2023-10" db="EMBL/GenBank/DDBJ databases">
        <title>Chromosome-scale genome assembly provides insights into flower coloration mechanisms of Canna indica.</title>
        <authorList>
            <person name="Li C."/>
        </authorList>
    </citation>
    <scope>NUCLEOTIDE SEQUENCE [LARGE SCALE GENOMIC DNA]</scope>
    <source>
        <tissue evidence="2">Flower</tissue>
    </source>
</reference>
<dbReference type="PANTHER" id="PTHR14659">
    <property type="entry name" value="ALPHA- AND GAMMA-ADAPTIN-BINDING PROTEIN P34"/>
    <property type="match status" value="1"/>
</dbReference>
<accession>A0AAQ3Q9Y2</accession>
<feature type="signal peptide" evidence="1">
    <location>
        <begin position="1"/>
        <end position="27"/>
    </location>
</feature>
<sequence length="301" mass="33995">MLDEIPRFASLSLSLIVVLDQVHLSLSVATVAKVQTRRSHLQKLEALTVATMATVTYVRPLSAECSLCFPFPFCICTQQYDSDGRKDFGQIREDGGRGRPLCSLCVGLMSVPSGIMERDATIRTEDCGYDEARTYIMNEYGNIDFAYGDVAKTYINWLASMATSLDTSTPWESSLISQQEWVLIDSHPEYVDYGIDETEGSSLLGHEEPYLETRKLCLDWCILHNIEYIEACASNADFDRLMQNRGTNLKVSVEHFNCLAFPFILKINSWWLMMAELMLLRRKESNFGALADDLGIGEDEE</sequence>
<organism evidence="2 3">
    <name type="scientific">Canna indica</name>
    <name type="common">Indian-shot</name>
    <dbReference type="NCBI Taxonomy" id="4628"/>
    <lineage>
        <taxon>Eukaryota</taxon>
        <taxon>Viridiplantae</taxon>
        <taxon>Streptophyta</taxon>
        <taxon>Embryophyta</taxon>
        <taxon>Tracheophyta</taxon>
        <taxon>Spermatophyta</taxon>
        <taxon>Magnoliopsida</taxon>
        <taxon>Liliopsida</taxon>
        <taxon>Zingiberales</taxon>
        <taxon>Cannaceae</taxon>
        <taxon>Canna</taxon>
    </lineage>
</organism>
<evidence type="ECO:0000313" key="2">
    <source>
        <dbReference type="EMBL" id="WOL04836.1"/>
    </source>
</evidence>
<keyword evidence="1" id="KW-0732">Signal</keyword>
<gene>
    <name evidence="2" type="ORF">Cni_G13558</name>
</gene>
<evidence type="ECO:0000313" key="3">
    <source>
        <dbReference type="Proteomes" id="UP001327560"/>
    </source>
</evidence>
<proteinExistence type="predicted"/>
<dbReference type="InterPro" id="IPR019341">
    <property type="entry name" value="Alpha/Gamma-adaptin-bd_p34"/>
</dbReference>
<evidence type="ECO:0000256" key="1">
    <source>
        <dbReference type="SAM" id="SignalP"/>
    </source>
</evidence>
<feature type="chain" id="PRO_5043001287" evidence="1">
    <location>
        <begin position="28"/>
        <end position="301"/>
    </location>
</feature>
<keyword evidence="3" id="KW-1185">Reference proteome</keyword>
<dbReference type="Proteomes" id="UP001327560">
    <property type="component" value="Chromosome 4"/>
</dbReference>
<name>A0AAQ3Q9Y2_9LILI</name>
<dbReference type="AlphaFoldDB" id="A0AAQ3Q9Y2"/>
<dbReference type="EMBL" id="CP136893">
    <property type="protein sequence ID" value="WOL04836.1"/>
    <property type="molecule type" value="Genomic_DNA"/>
</dbReference>
<protein>
    <submittedName>
        <fullName evidence="2">Uncharacterized protein</fullName>
    </submittedName>
</protein>